<sequence length="440" mass="51934">MSYEQYKQIRTNIEILNGNPSDYFKNYKTEMDKRTPKEETYNNIDDFFRALRTTQYYENIRALRAIENHYGVMFNVDTHARQTKSGTFGIEVEINNISGQVEHHTCKDLDYNTFCNVFRDLEYLGCSPKMWYKDSTKDYVYSRCNMSLGELRYFDFADLGIEDKREINRELTGLSKNHFLMDKNDTFDDLKEWFLNHSDMGTVYIVNPDLVALVLILYPKDGIKTVDDIVLDIYWALDSPNENMCSASLYDLYKGLDAYRKENNYETITSNEKITDNYCVTDYGETIDSFMLNDIKGFSNKVDFNDIHDIYIEYNDANKTDNLKAYIETQKQSNPNFENDIYVTTAYISEEEFPVDKYYLYDFQKKDGLKKIPAESVLEREYKILEGAGFVCINDYVGYENKAAFIYPNEKGKEIIENMLGKDYLEDYFYCMDNNYDIDR</sequence>
<gene>
    <name evidence="1" type="ORF">DXB99_06345</name>
</gene>
<protein>
    <submittedName>
        <fullName evidence="1">Uncharacterized protein</fullName>
    </submittedName>
</protein>
<proteinExistence type="predicted"/>
<organism evidence="1 2">
    <name type="scientific">Agathobacter rectalis</name>
    <dbReference type="NCBI Taxonomy" id="39491"/>
    <lineage>
        <taxon>Bacteria</taxon>
        <taxon>Bacillati</taxon>
        <taxon>Bacillota</taxon>
        <taxon>Clostridia</taxon>
        <taxon>Lachnospirales</taxon>
        <taxon>Lachnospiraceae</taxon>
        <taxon>Agathobacter</taxon>
    </lineage>
</organism>
<evidence type="ECO:0000313" key="1">
    <source>
        <dbReference type="EMBL" id="RGM72154.1"/>
    </source>
</evidence>
<reference evidence="1 2" key="1">
    <citation type="submission" date="2018-08" db="EMBL/GenBank/DDBJ databases">
        <title>A genome reference for cultivated species of the human gut microbiota.</title>
        <authorList>
            <person name="Zou Y."/>
            <person name="Xue W."/>
            <person name="Luo G."/>
        </authorList>
    </citation>
    <scope>NUCLEOTIDE SEQUENCE [LARGE SCALE GENOMIC DNA]</scope>
    <source>
        <strain evidence="1 2">OM07-13</strain>
    </source>
</reference>
<evidence type="ECO:0000313" key="2">
    <source>
        <dbReference type="Proteomes" id="UP000260758"/>
    </source>
</evidence>
<dbReference type="AlphaFoldDB" id="A0A3E4YCV1"/>
<name>A0A3E4YCV1_9FIRM</name>
<dbReference type="RefSeq" id="WP_117718663.1">
    <property type="nucleotide sequence ID" value="NZ_QSTP01000005.1"/>
</dbReference>
<comment type="caution">
    <text evidence="1">The sequence shown here is derived from an EMBL/GenBank/DDBJ whole genome shotgun (WGS) entry which is preliminary data.</text>
</comment>
<dbReference type="Proteomes" id="UP000260758">
    <property type="component" value="Unassembled WGS sequence"/>
</dbReference>
<accession>A0A3E4YCV1</accession>
<dbReference type="EMBL" id="QSTP01000005">
    <property type="protein sequence ID" value="RGM72154.1"/>
    <property type="molecule type" value="Genomic_DNA"/>
</dbReference>